<evidence type="ECO:0000313" key="2">
    <source>
        <dbReference type="Proteomes" id="UP000694857"/>
    </source>
</evidence>
<gene>
    <name evidence="3" type="primary">LOC118897971</name>
</gene>
<protein>
    <submittedName>
        <fullName evidence="3">Atherin-like</fullName>
    </submittedName>
</protein>
<evidence type="ECO:0000313" key="3">
    <source>
        <dbReference type="RefSeq" id="XP_036713555.1"/>
    </source>
</evidence>
<feature type="compositionally biased region" description="Pro residues" evidence="1">
    <location>
        <begin position="157"/>
        <end position="180"/>
    </location>
</feature>
<dbReference type="AlphaFoldDB" id="A0A8B8Y2B6"/>
<accession>A0A8B8Y2B6</accession>
<evidence type="ECO:0000256" key="1">
    <source>
        <dbReference type="SAM" id="MobiDB-lite"/>
    </source>
</evidence>
<feature type="region of interest" description="Disordered" evidence="1">
    <location>
        <begin position="46"/>
        <end position="262"/>
    </location>
</feature>
<reference evidence="3" key="1">
    <citation type="submission" date="2025-08" db="UniProtKB">
        <authorList>
            <consortium name="RefSeq"/>
        </authorList>
    </citation>
    <scope>IDENTIFICATION</scope>
    <source>
        <tissue evidence="3">Epidermis and Blubber</tissue>
    </source>
</reference>
<keyword evidence="2" id="KW-1185">Reference proteome</keyword>
<dbReference type="KEGG" id="bmus:118897971"/>
<name>A0A8B8Y2B6_BALMU</name>
<dbReference type="RefSeq" id="XP_036713555.1">
    <property type="nucleotide sequence ID" value="XM_036857660.1"/>
</dbReference>
<organism evidence="2 3">
    <name type="scientific">Balaenoptera musculus</name>
    <name type="common">Blue whale</name>
    <dbReference type="NCBI Taxonomy" id="9771"/>
    <lineage>
        <taxon>Eukaryota</taxon>
        <taxon>Metazoa</taxon>
        <taxon>Chordata</taxon>
        <taxon>Craniata</taxon>
        <taxon>Vertebrata</taxon>
        <taxon>Euteleostomi</taxon>
        <taxon>Mammalia</taxon>
        <taxon>Eutheria</taxon>
        <taxon>Laurasiatheria</taxon>
        <taxon>Artiodactyla</taxon>
        <taxon>Whippomorpha</taxon>
        <taxon>Cetacea</taxon>
        <taxon>Mysticeti</taxon>
        <taxon>Balaenopteridae</taxon>
        <taxon>Balaenoptera</taxon>
    </lineage>
</organism>
<proteinExistence type="predicted"/>
<sequence>MQVSATPHKGSAMLAQSSSAQPHCAITLQRVQGTKYKVQVQRVQGARAARSAAWAAQPQPPPGALGVAPRSAPTRAGRADRTRRSPSFLSRAGAGELAGGREEAPGAAHIRAPGASVWPPRSDVDPPAPDLNRPRSLAFPPPRERPLPPAWRTETHPFPPPSRSEPPPPAASRPQSPPGPGAAGPGKPAPLGRQAGAGCGDPRCRQSRCSCPRRDRSRCRATRPRDEAVALPRLGGRTRSRPTAARAQDSGGSGDARGSSRSLHTLDFSESWKIGPALSHSVRQLILTADVGGEGLRLYLDGDATETSHLINWRFPPLGGLVCVFVNFLSLQFPAVRVLADAKVLET</sequence>
<feature type="region of interest" description="Disordered" evidence="1">
    <location>
        <begin position="1"/>
        <end position="21"/>
    </location>
</feature>
<feature type="compositionally biased region" description="Low complexity" evidence="1">
    <location>
        <begin position="46"/>
        <end position="57"/>
    </location>
</feature>
<dbReference type="Proteomes" id="UP000694857">
    <property type="component" value="Chromosome 7"/>
</dbReference>
<dbReference type="GeneID" id="118897971"/>
<dbReference type="OrthoDB" id="10519595at2759"/>